<evidence type="ECO:0000256" key="1">
    <source>
        <dbReference type="SAM" id="Phobius"/>
    </source>
</evidence>
<proteinExistence type="predicted"/>
<reference evidence="2" key="1">
    <citation type="submission" date="2018-02" db="EMBL/GenBank/DDBJ databases">
        <title>Rhizophora mucronata_Transcriptome.</title>
        <authorList>
            <person name="Meera S.P."/>
            <person name="Sreeshan A."/>
            <person name="Augustine A."/>
        </authorList>
    </citation>
    <scope>NUCLEOTIDE SEQUENCE</scope>
    <source>
        <tissue evidence="2">Leaf</tissue>
    </source>
</reference>
<keyword evidence="1" id="KW-0472">Membrane</keyword>
<name>A0A2P2PBQ3_RHIMU</name>
<dbReference type="AlphaFoldDB" id="A0A2P2PBQ3"/>
<keyword evidence="1" id="KW-0812">Transmembrane</keyword>
<accession>A0A2P2PBQ3</accession>
<keyword evidence="1" id="KW-1133">Transmembrane helix</keyword>
<feature type="transmembrane region" description="Helical" evidence="1">
    <location>
        <begin position="6"/>
        <end position="27"/>
    </location>
</feature>
<protein>
    <submittedName>
        <fullName evidence="2">Uncharacterized protein</fullName>
    </submittedName>
</protein>
<organism evidence="2">
    <name type="scientific">Rhizophora mucronata</name>
    <name type="common">Asiatic mangrove</name>
    <dbReference type="NCBI Taxonomy" id="61149"/>
    <lineage>
        <taxon>Eukaryota</taxon>
        <taxon>Viridiplantae</taxon>
        <taxon>Streptophyta</taxon>
        <taxon>Embryophyta</taxon>
        <taxon>Tracheophyta</taxon>
        <taxon>Spermatophyta</taxon>
        <taxon>Magnoliopsida</taxon>
        <taxon>eudicotyledons</taxon>
        <taxon>Gunneridae</taxon>
        <taxon>Pentapetalae</taxon>
        <taxon>rosids</taxon>
        <taxon>fabids</taxon>
        <taxon>Malpighiales</taxon>
        <taxon>Rhizophoraceae</taxon>
        <taxon>Rhizophora</taxon>
    </lineage>
</organism>
<sequence>MTFLSIMLYSSNFFSYVKYFTVLYIFCSHM</sequence>
<evidence type="ECO:0000313" key="2">
    <source>
        <dbReference type="EMBL" id="MBX52147.1"/>
    </source>
</evidence>
<dbReference type="EMBL" id="GGEC01071663">
    <property type="protein sequence ID" value="MBX52147.1"/>
    <property type="molecule type" value="Transcribed_RNA"/>
</dbReference>